<evidence type="ECO:0000256" key="6">
    <source>
        <dbReference type="ARBA" id="ARBA00048348"/>
    </source>
</evidence>
<dbReference type="InterPro" id="IPR036398">
    <property type="entry name" value="CA_dom_sf"/>
</dbReference>
<dbReference type="SUPFAM" id="SSF51069">
    <property type="entry name" value="Carbonic anhydrase"/>
    <property type="match status" value="2"/>
</dbReference>
<dbReference type="PANTHER" id="PTHR18952">
    <property type="entry name" value="CARBONIC ANHYDRASE"/>
    <property type="match status" value="1"/>
</dbReference>
<protein>
    <recommendedName>
        <fullName evidence="2">carbonic anhydrase</fullName>
        <ecNumber evidence="2">4.2.1.1</ecNumber>
    </recommendedName>
</protein>
<dbReference type="EMBL" id="CAUYUJ010014684">
    <property type="protein sequence ID" value="CAK0844665.1"/>
    <property type="molecule type" value="Genomic_DNA"/>
</dbReference>
<dbReference type="Proteomes" id="UP001189429">
    <property type="component" value="Unassembled WGS sequence"/>
</dbReference>
<name>A0ABN9TFY3_9DINO</name>
<evidence type="ECO:0000256" key="4">
    <source>
        <dbReference type="ARBA" id="ARBA00022833"/>
    </source>
</evidence>
<dbReference type="Gene3D" id="3.10.200.10">
    <property type="entry name" value="Alpha carbonic anhydrase"/>
    <property type="match status" value="1"/>
</dbReference>
<proteinExistence type="inferred from homology"/>
<evidence type="ECO:0000313" key="8">
    <source>
        <dbReference type="EMBL" id="CAK0844665.1"/>
    </source>
</evidence>
<gene>
    <name evidence="8" type="ORF">PCOR1329_LOCUS38724</name>
</gene>
<evidence type="ECO:0000256" key="1">
    <source>
        <dbReference type="ARBA" id="ARBA00010718"/>
    </source>
</evidence>
<sequence length="483" mass="53399">PFWLQRRAPRRAPPCWPPARLALVMGGRNALAALAARSRLTALALAAWAAGEGGGFDLDYSRAGEDWEALCHSGMQSPIDVEPDHVKDGDVQARVLYKPWSLEDIEVAEPFGKVPRLEFKPGRSPGLLVLGTRYGDLDEYQLTSVEVHAPSEHTFRQATWPVELQLWHVPVPLARIGKLERRIAELVEKSGEFDDKLQSMAKADQDMLQELAGTSSPWETAEGREAADSVKQTLDWVDASKAELEAQASELRQHTFEQMEMADALAQEVDGIVLAQERELANHHVVISLFVRRAASAVHGDASSHEIVEWVTEALVRGGNQSGAGGSALDARGLLAETVGRRPLISYPGSLNRPPCTPNVRWLLTDRPIVARLEHIEELIRATLLRDPDGGFMDDGLIGDSRETQSSENRRLERVRLFSAEFEEPVIVEESLLAAESQKWIRIARYSKLFCACSFAILLTPCLFIFFRACGFSEQQGASPGAE</sequence>
<evidence type="ECO:0000256" key="2">
    <source>
        <dbReference type="ARBA" id="ARBA00012925"/>
    </source>
</evidence>
<reference evidence="8" key="1">
    <citation type="submission" date="2023-10" db="EMBL/GenBank/DDBJ databases">
        <authorList>
            <person name="Chen Y."/>
            <person name="Shah S."/>
            <person name="Dougan E. K."/>
            <person name="Thang M."/>
            <person name="Chan C."/>
        </authorList>
    </citation>
    <scope>NUCLEOTIDE SEQUENCE [LARGE SCALE GENOMIC DNA]</scope>
</reference>
<keyword evidence="9" id="KW-1185">Reference proteome</keyword>
<accession>A0ABN9TFY3</accession>
<evidence type="ECO:0000256" key="5">
    <source>
        <dbReference type="ARBA" id="ARBA00023239"/>
    </source>
</evidence>
<organism evidence="8 9">
    <name type="scientific">Prorocentrum cordatum</name>
    <dbReference type="NCBI Taxonomy" id="2364126"/>
    <lineage>
        <taxon>Eukaryota</taxon>
        <taxon>Sar</taxon>
        <taxon>Alveolata</taxon>
        <taxon>Dinophyceae</taxon>
        <taxon>Prorocentrales</taxon>
        <taxon>Prorocentraceae</taxon>
        <taxon>Prorocentrum</taxon>
    </lineage>
</organism>
<keyword evidence="5" id="KW-0456">Lyase</keyword>
<comment type="caution">
    <text evidence="8">The sequence shown here is derived from an EMBL/GenBank/DDBJ whole genome shotgun (WGS) entry which is preliminary data.</text>
</comment>
<feature type="domain" description="Alpha-carbonic anhydrase" evidence="7">
    <location>
        <begin position="56"/>
        <end position="416"/>
    </location>
</feature>
<keyword evidence="4" id="KW-0862">Zinc</keyword>
<dbReference type="Pfam" id="PF00194">
    <property type="entry name" value="Carb_anhydrase"/>
    <property type="match status" value="1"/>
</dbReference>
<keyword evidence="3" id="KW-0479">Metal-binding</keyword>
<dbReference type="EC" id="4.2.1.1" evidence="2"/>
<dbReference type="InterPro" id="IPR001148">
    <property type="entry name" value="CA_dom"/>
</dbReference>
<feature type="non-terminal residue" evidence="8">
    <location>
        <position position="1"/>
    </location>
</feature>
<evidence type="ECO:0000259" key="7">
    <source>
        <dbReference type="PROSITE" id="PS51144"/>
    </source>
</evidence>
<dbReference type="PROSITE" id="PS51144">
    <property type="entry name" value="ALPHA_CA_2"/>
    <property type="match status" value="1"/>
</dbReference>
<comment type="catalytic activity">
    <reaction evidence="6">
        <text>hydrogencarbonate + H(+) = CO2 + H2O</text>
        <dbReference type="Rhea" id="RHEA:10748"/>
        <dbReference type="ChEBI" id="CHEBI:15377"/>
        <dbReference type="ChEBI" id="CHEBI:15378"/>
        <dbReference type="ChEBI" id="CHEBI:16526"/>
        <dbReference type="ChEBI" id="CHEBI:17544"/>
        <dbReference type="EC" id="4.2.1.1"/>
    </reaction>
</comment>
<dbReference type="PANTHER" id="PTHR18952:SF265">
    <property type="entry name" value="CARBONIC ANHYDRASE"/>
    <property type="match status" value="1"/>
</dbReference>
<evidence type="ECO:0000256" key="3">
    <source>
        <dbReference type="ARBA" id="ARBA00022723"/>
    </source>
</evidence>
<evidence type="ECO:0000313" key="9">
    <source>
        <dbReference type="Proteomes" id="UP001189429"/>
    </source>
</evidence>
<comment type="similarity">
    <text evidence="1">Belongs to the alpha-carbonic anhydrase family.</text>
</comment>
<dbReference type="InterPro" id="IPR023561">
    <property type="entry name" value="Carbonic_anhydrase_a-class"/>
</dbReference>